<keyword evidence="4" id="KW-0963">Cytoplasm</keyword>
<dbReference type="InterPro" id="IPR014352">
    <property type="entry name" value="FERM/acyl-CoA-bd_prot_sf"/>
</dbReference>
<dbReference type="CDD" id="cd17104">
    <property type="entry name" value="FERM_F1_MYLIP"/>
    <property type="match status" value="1"/>
</dbReference>
<dbReference type="PANTHER" id="PTHR23280">
    <property type="entry name" value="4.1 G PROTEIN"/>
    <property type="match status" value="1"/>
</dbReference>
<dbReference type="Gene3D" id="3.10.20.90">
    <property type="entry name" value="Phosphatidylinositol 3-kinase Catalytic Subunit, Chain A, domain 1"/>
    <property type="match status" value="1"/>
</dbReference>
<gene>
    <name evidence="13" type="ORF">OUZ56_006612</name>
</gene>
<dbReference type="InterPro" id="IPR000299">
    <property type="entry name" value="FERM_domain"/>
</dbReference>
<dbReference type="Gene3D" id="3.30.40.10">
    <property type="entry name" value="Zinc/RING finger domain, C3HC4 (zinc finger)"/>
    <property type="match status" value="1"/>
</dbReference>
<evidence type="ECO:0000256" key="5">
    <source>
        <dbReference type="ARBA" id="ARBA00022679"/>
    </source>
</evidence>
<dbReference type="Pfam" id="PF00373">
    <property type="entry name" value="FERM_M"/>
    <property type="match status" value="1"/>
</dbReference>
<keyword evidence="14" id="KW-1185">Reference proteome</keyword>
<comment type="caution">
    <text evidence="13">The sequence shown here is derived from an EMBL/GenBank/DDBJ whole genome shotgun (WGS) entry which is preliminary data.</text>
</comment>
<dbReference type="SMART" id="SM01196">
    <property type="entry name" value="FERM_C"/>
    <property type="match status" value="1"/>
</dbReference>
<dbReference type="Pfam" id="PF09379">
    <property type="entry name" value="FERM_N"/>
    <property type="match status" value="1"/>
</dbReference>
<keyword evidence="8" id="KW-0862">Zinc</keyword>
<dbReference type="Proteomes" id="UP001234178">
    <property type="component" value="Unassembled WGS sequence"/>
</dbReference>
<evidence type="ECO:0000313" key="13">
    <source>
        <dbReference type="EMBL" id="KAK4004884.1"/>
    </source>
</evidence>
<evidence type="ECO:0000256" key="3">
    <source>
        <dbReference type="ARBA" id="ARBA00004906"/>
    </source>
</evidence>
<evidence type="ECO:0000259" key="12">
    <source>
        <dbReference type="PROSITE" id="PS50089"/>
    </source>
</evidence>
<evidence type="ECO:0000256" key="7">
    <source>
        <dbReference type="ARBA" id="ARBA00022786"/>
    </source>
</evidence>
<dbReference type="InterPro" id="IPR019749">
    <property type="entry name" value="Band_41_domain"/>
</dbReference>
<dbReference type="InterPro" id="IPR001841">
    <property type="entry name" value="Znf_RING"/>
</dbReference>
<dbReference type="SUPFAM" id="SSF54236">
    <property type="entry name" value="Ubiquitin-like"/>
    <property type="match status" value="1"/>
</dbReference>
<proteinExistence type="predicted"/>
<dbReference type="CDD" id="cd13195">
    <property type="entry name" value="FERM_C_MYLIP_IDOL"/>
    <property type="match status" value="1"/>
</dbReference>
<evidence type="ECO:0000256" key="8">
    <source>
        <dbReference type="ARBA" id="ARBA00022833"/>
    </source>
</evidence>
<evidence type="ECO:0000256" key="6">
    <source>
        <dbReference type="ARBA" id="ARBA00022771"/>
    </source>
</evidence>
<evidence type="ECO:0000256" key="9">
    <source>
        <dbReference type="ARBA" id="ARBA00022949"/>
    </source>
</evidence>
<keyword evidence="5" id="KW-0808">Transferase</keyword>
<dbReference type="SUPFAM" id="SSF57850">
    <property type="entry name" value="RING/U-box"/>
    <property type="match status" value="1"/>
</dbReference>
<reference evidence="13 14" key="1">
    <citation type="journal article" date="2023" name="Nucleic Acids Res.">
        <title>The hologenome of Daphnia magna reveals possible DNA methylation and microbiome-mediated evolution of the host genome.</title>
        <authorList>
            <person name="Chaturvedi A."/>
            <person name="Li X."/>
            <person name="Dhandapani V."/>
            <person name="Marshall H."/>
            <person name="Kissane S."/>
            <person name="Cuenca-Cambronero M."/>
            <person name="Asole G."/>
            <person name="Calvet F."/>
            <person name="Ruiz-Romero M."/>
            <person name="Marangio P."/>
            <person name="Guigo R."/>
            <person name="Rago D."/>
            <person name="Mirbahai L."/>
            <person name="Eastwood N."/>
            <person name="Colbourne J.K."/>
            <person name="Zhou J."/>
            <person name="Mallon E."/>
            <person name="Orsini L."/>
        </authorList>
    </citation>
    <scope>NUCLEOTIDE SEQUENCE [LARGE SCALE GENOMIC DNA]</scope>
    <source>
        <strain evidence="13">LRV0_1</strain>
    </source>
</reference>
<sequence length="486" mass="54360">MWCLVAQPNATKNADLVIEVRLSHKATGQECLNQVCQKLGIIESDYFGLQFTTARKEEIWLNLRNEIRQEIHAHPFRPTSTDGSKPAAIRFRLKVKFWVPPHLILQESTRHQFYLQAKVDLIEGRLSVADPAPTVRICALVAQSEMGDATGMPCQTESYLLSFFPHVTVQDLESFQASRDEWIARILQQHQTLKGMSATLAEYWMLKEVSQLKDYGTETFRARWILAEHGASMRESVQSTVAVSPQGVCITSIESDHRLSVPFCAIQAATNHNVRFLLKHRNDFGGVECASLKLETYQASIALYRSITEKHAFYSCETVRSAVTSQFVRDLKGTIASFFNENTDLGKKYIFDIQRTCREVYDNARRILYQAGDTQVPAPSSPSLSFATGVTSCSDASCKSTREQLNRLQEALLCRICMDDDISAVFCPCGHAVACSLCANRCVQCPVCRAPANHTQPIFLPLSVVKEGFTMNSVILGNNGAEQIEV</sequence>
<dbReference type="InterPro" id="IPR041790">
    <property type="entry name" value="MYLIP_FERM_C"/>
</dbReference>
<dbReference type="PANTHER" id="PTHR23280:SF13">
    <property type="entry name" value="E3 UBIQUITIN-PROTEIN LIGASE MYLIP"/>
    <property type="match status" value="1"/>
</dbReference>
<keyword evidence="9" id="KW-0965">Cell junction</keyword>
<evidence type="ECO:0000256" key="1">
    <source>
        <dbReference type="ARBA" id="ARBA00004282"/>
    </source>
</evidence>
<evidence type="ECO:0000313" key="14">
    <source>
        <dbReference type="Proteomes" id="UP001234178"/>
    </source>
</evidence>
<dbReference type="InterPro" id="IPR018980">
    <property type="entry name" value="FERM_PH-like_C"/>
</dbReference>
<feature type="domain" description="FERM" evidence="11">
    <location>
        <begin position="1"/>
        <end position="318"/>
    </location>
</feature>
<comment type="pathway">
    <text evidence="3">Protein modification; protein ubiquitination.</text>
</comment>
<dbReference type="SMART" id="SM00295">
    <property type="entry name" value="B41"/>
    <property type="match status" value="1"/>
</dbReference>
<keyword evidence="6 10" id="KW-0863">Zinc-finger</keyword>
<evidence type="ECO:0000259" key="11">
    <source>
        <dbReference type="PROSITE" id="PS50057"/>
    </source>
</evidence>
<dbReference type="SUPFAM" id="SSF47031">
    <property type="entry name" value="Second domain of FERM"/>
    <property type="match status" value="1"/>
</dbReference>
<accession>A0ABQ9YW67</accession>
<dbReference type="InterPro" id="IPR019748">
    <property type="entry name" value="FERM_central"/>
</dbReference>
<dbReference type="Pfam" id="PF13920">
    <property type="entry name" value="zf-C3HC4_3"/>
    <property type="match status" value="1"/>
</dbReference>
<keyword evidence="6 10" id="KW-0479">Metal-binding</keyword>
<evidence type="ECO:0008006" key="15">
    <source>
        <dbReference type="Google" id="ProtNLM"/>
    </source>
</evidence>
<dbReference type="InterPro" id="IPR029071">
    <property type="entry name" value="Ubiquitin-like_domsf"/>
</dbReference>
<keyword evidence="7" id="KW-0833">Ubl conjugation pathway</keyword>
<evidence type="ECO:0000256" key="10">
    <source>
        <dbReference type="PROSITE-ProRule" id="PRU00175"/>
    </source>
</evidence>
<evidence type="ECO:0000256" key="4">
    <source>
        <dbReference type="ARBA" id="ARBA00022490"/>
    </source>
</evidence>
<name>A0ABQ9YW67_9CRUS</name>
<evidence type="ECO:0000256" key="2">
    <source>
        <dbReference type="ARBA" id="ARBA00004496"/>
    </source>
</evidence>
<organism evidence="13 14">
    <name type="scientific">Daphnia magna</name>
    <dbReference type="NCBI Taxonomy" id="35525"/>
    <lineage>
        <taxon>Eukaryota</taxon>
        <taxon>Metazoa</taxon>
        <taxon>Ecdysozoa</taxon>
        <taxon>Arthropoda</taxon>
        <taxon>Crustacea</taxon>
        <taxon>Branchiopoda</taxon>
        <taxon>Diplostraca</taxon>
        <taxon>Cladocera</taxon>
        <taxon>Anomopoda</taxon>
        <taxon>Daphniidae</taxon>
        <taxon>Daphnia</taxon>
    </lineage>
</organism>
<feature type="domain" description="RING-type" evidence="12">
    <location>
        <begin position="414"/>
        <end position="449"/>
    </location>
</feature>
<dbReference type="CDD" id="cd14473">
    <property type="entry name" value="FERM_B-lobe"/>
    <property type="match status" value="1"/>
</dbReference>
<comment type="subcellular location">
    <subcellularLocation>
        <location evidence="1">Cell junction</location>
    </subcellularLocation>
    <subcellularLocation>
        <location evidence="2">Cytoplasm</location>
    </subcellularLocation>
</comment>
<protein>
    <recommendedName>
        <fullName evidence="15">E3 ubiquitin-protein ligase MYLIP</fullName>
    </recommendedName>
</protein>
<dbReference type="Gene3D" id="1.20.80.10">
    <property type="match status" value="1"/>
</dbReference>
<dbReference type="EMBL" id="JAOYFB010000001">
    <property type="protein sequence ID" value="KAK4004884.1"/>
    <property type="molecule type" value="Genomic_DNA"/>
</dbReference>
<dbReference type="InterPro" id="IPR018979">
    <property type="entry name" value="FERM_N"/>
</dbReference>
<dbReference type="PROSITE" id="PS50089">
    <property type="entry name" value="ZF_RING_2"/>
    <property type="match status" value="1"/>
</dbReference>
<dbReference type="InterPro" id="IPR013083">
    <property type="entry name" value="Znf_RING/FYVE/PHD"/>
</dbReference>
<dbReference type="InterPro" id="IPR035963">
    <property type="entry name" value="FERM_2"/>
</dbReference>
<dbReference type="PROSITE" id="PS50057">
    <property type="entry name" value="FERM_3"/>
    <property type="match status" value="1"/>
</dbReference>